<feature type="domain" description="4Fe-4S Wbl-type" evidence="14">
    <location>
        <begin position="35"/>
        <end position="99"/>
    </location>
</feature>
<keyword evidence="4 12" id="KW-0963">Cytoplasm</keyword>
<keyword evidence="7 12" id="KW-0411">Iron-sulfur</keyword>
<comment type="PTM">
    <text evidence="12">The Fe-S cluster can be nitrosylated by nitric oxide (NO).</text>
</comment>
<feature type="region of interest" description="Disordered" evidence="13">
    <location>
        <begin position="1"/>
        <end position="23"/>
    </location>
</feature>
<evidence type="ECO:0000259" key="14">
    <source>
        <dbReference type="PROSITE" id="PS51674"/>
    </source>
</evidence>
<keyword evidence="8 12" id="KW-0805">Transcription regulation</keyword>
<keyword evidence="9 12" id="KW-0238">DNA-binding</keyword>
<evidence type="ECO:0000256" key="1">
    <source>
        <dbReference type="ARBA" id="ARBA00004496"/>
    </source>
</evidence>
<dbReference type="GO" id="GO:0045454">
    <property type="term" value="P:cell redox homeostasis"/>
    <property type="evidence" value="ECO:0007669"/>
    <property type="project" value="TreeGrafter"/>
</dbReference>
<keyword evidence="10 12" id="KW-1015">Disulfide bond</keyword>
<dbReference type="HAMAP" id="MF_01479">
    <property type="entry name" value="WhiB"/>
    <property type="match status" value="1"/>
</dbReference>
<protein>
    <recommendedName>
        <fullName evidence="12">Transcriptional regulator WhiB</fullName>
    </recommendedName>
</protein>
<keyword evidence="11 12" id="KW-0804">Transcription</keyword>
<comment type="cofactor">
    <cofactor evidence="12">
        <name>[4Fe-4S] cluster</name>
        <dbReference type="ChEBI" id="CHEBI:49883"/>
    </cofactor>
    <text evidence="12">Binds 1 [4Fe-4S] cluster per subunit. Following nitrosylation of the [4Fe-4S] cluster binds 1 [4Fe-8(NO)] cluster per subunit.</text>
</comment>
<evidence type="ECO:0000256" key="6">
    <source>
        <dbReference type="ARBA" id="ARBA00023004"/>
    </source>
</evidence>
<evidence type="ECO:0000256" key="5">
    <source>
        <dbReference type="ARBA" id="ARBA00022723"/>
    </source>
</evidence>
<sequence>MEQFPSVAKEAVSMADTRRLPGPNADLWDWQMRGSCRGMDSAFFFHPDGERGPARARREARAKAVCLSCPVLEMCRRHALAVQEPYGIWGGLSESERDGIIKARKRRLTLT</sequence>
<gene>
    <name evidence="12" type="primary">whiB</name>
    <name evidence="15" type="ordered locus">Amir_6542</name>
</gene>
<feature type="binding site" evidence="12">
    <location>
        <position position="36"/>
    </location>
    <ligand>
        <name>[4Fe-4S] cluster</name>
        <dbReference type="ChEBI" id="CHEBI:49883"/>
    </ligand>
</feature>
<keyword evidence="6 12" id="KW-0408">Iron</keyword>
<dbReference type="InterPro" id="IPR034768">
    <property type="entry name" value="4FE4S_WBL"/>
</dbReference>
<dbReference type="Pfam" id="PF02467">
    <property type="entry name" value="Whib"/>
    <property type="match status" value="1"/>
</dbReference>
<evidence type="ECO:0000256" key="11">
    <source>
        <dbReference type="ARBA" id="ARBA00023163"/>
    </source>
</evidence>
<evidence type="ECO:0000256" key="3">
    <source>
        <dbReference type="ARBA" id="ARBA00022485"/>
    </source>
</evidence>
<dbReference type="PROSITE" id="PS51674">
    <property type="entry name" value="4FE4S_WBL"/>
    <property type="match status" value="1"/>
</dbReference>
<dbReference type="KEGG" id="ami:Amir_6542"/>
<dbReference type="GO" id="GO:0046872">
    <property type="term" value="F:metal ion binding"/>
    <property type="evidence" value="ECO:0007669"/>
    <property type="project" value="UniProtKB-KW"/>
</dbReference>
<dbReference type="GO" id="GO:0035731">
    <property type="term" value="F:dinitrosyl-iron complex binding"/>
    <property type="evidence" value="ECO:0007669"/>
    <property type="project" value="UniProtKB-UniRule"/>
</dbReference>
<dbReference type="EMBL" id="CP001630">
    <property type="protein sequence ID" value="ACU40342.1"/>
    <property type="molecule type" value="Genomic_DNA"/>
</dbReference>
<dbReference type="GO" id="GO:0051539">
    <property type="term" value="F:4 iron, 4 sulfur cluster binding"/>
    <property type="evidence" value="ECO:0007669"/>
    <property type="project" value="UniProtKB-UniRule"/>
</dbReference>
<evidence type="ECO:0000256" key="13">
    <source>
        <dbReference type="SAM" id="MobiDB-lite"/>
    </source>
</evidence>
<name>C6WLV7_ACTMD</name>
<accession>C6WLV7</accession>
<evidence type="ECO:0000256" key="7">
    <source>
        <dbReference type="ARBA" id="ARBA00023014"/>
    </source>
</evidence>
<feature type="binding site" evidence="12">
    <location>
        <position position="66"/>
    </location>
    <ligand>
        <name>[4Fe-4S] cluster</name>
        <dbReference type="ChEBI" id="CHEBI:49883"/>
    </ligand>
</feature>
<evidence type="ECO:0000256" key="8">
    <source>
        <dbReference type="ARBA" id="ARBA00023015"/>
    </source>
</evidence>
<dbReference type="PANTHER" id="PTHR38839:SF5">
    <property type="entry name" value="TRANSCRIPTIONAL REGULATOR WHID"/>
    <property type="match status" value="1"/>
</dbReference>
<dbReference type="GO" id="GO:0047134">
    <property type="term" value="F:protein-disulfide reductase [NAD(P)H] activity"/>
    <property type="evidence" value="ECO:0007669"/>
    <property type="project" value="TreeGrafter"/>
</dbReference>
<dbReference type="InterPro" id="IPR003482">
    <property type="entry name" value="Whib"/>
</dbReference>
<keyword evidence="3 12" id="KW-0004">4Fe-4S</keyword>
<keyword evidence="5 12" id="KW-0479">Metal-binding</keyword>
<evidence type="ECO:0000256" key="12">
    <source>
        <dbReference type="HAMAP-Rule" id="MF_01479"/>
    </source>
</evidence>
<dbReference type="GO" id="GO:0045892">
    <property type="term" value="P:negative regulation of DNA-templated transcription"/>
    <property type="evidence" value="ECO:0007669"/>
    <property type="project" value="TreeGrafter"/>
</dbReference>
<reference evidence="15 16" key="1">
    <citation type="journal article" date="2009" name="Stand. Genomic Sci.">
        <title>Complete genome sequence of Actinosynnema mirum type strain (101).</title>
        <authorList>
            <person name="Land M."/>
            <person name="Lapidus A."/>
            <person name="Mayilraj S."/>
            <person name="Chen F."/>
            <person name="Copeland A."/>
            <person name="Del Rio T.G."/>
            <person name="Nolan M."/>
            <person name="Lucas S."/>
            <person name="Tice H."/>
            <person name="Cheng J.F."/>
            <person name="Chertkov O."/>
            <person name="Bruce D."/>
            <person name="Goodwin L."/>
            <person name="Pitluck S."/>
            <person name="Rohde M."/>
            <person name="Goker M."/>
            <person name="Pati A."/>
            <person name="Ivanova N."/>
            <person name="Mavromatis K."/>
            <person name="Chen A."/>
            <person name="Palaniappan K."/>
            <person name="Hauser L."/>
            <person name="Chang Y.J."/>
            <person name="Jeffries C.C."/>
            <person name="Brettin T."/>
            <person name="Detter J.C."/>
            <person name="Han C."/>
            <person name="Chain P."/>
            <person name="Tindall B.J."/>
            <person name="Bristow J."/>
            <person name="Eisen J.A."/>
            <person name="Markowitz V."/>
            <person name="Hugenholtz P."/>
            <person name="Kyrpides N.C."/>
            <person name="Klenk H.P."/>
        </authorList>
    </citation>
    <scope>NUCLEOTIDE SEQUENCE [LARGE SCALE GENOMIC DNA]</scope>
    <source>
        <strain evidence="16">ATCC 29888 / DSM 43827 / JCM 3225 / NBRC 14064 / NCIMB 13271 / NRRL B-12336 / IMRU 3971 / 101</strain>
    </source>
</reference>
<evidence type="ECO:0000256" key="2">
    <source>
        <dbReference type="ARBA" id="ARBA00006597"/>
    </source>
</evidence>
<comment type="function">
    <text evidence="12">Acts as a transcriptional regulator. Probably redox-responsive. The apo- but not holo-form probably binds DNA.</text>
</comment>
<dbReference type="PANTHER" id="PTHR38839">
    <property type="entry name" value="TRANSCRIPTIONAL REGULATOR WHID-RELATED"/>
    <property type="match status" value="1"/>
</dbReference>
<comment type="similarity">
    <text evidence="2 12">Belongs to the WhiB family.</text>
</comment>
<evidence type="ECO:0000313" key="16">
    <source>
        <dbReference type="Proteomes" id="UP000002213"/>
    </source>
</evidence>
<keyword evidence="16" id="KW-1185">Reference proteome</keyword>
<evidence type="ECO:0000256" key="10">
    <source>
        <dbReference type="ARBA" id="ARBA00023157"/>
    </source>
</evidence>
<dbReference type="GO" id="GO:0003677">
    <property type="term" value="F:DNA binding"/>
    <property type="evidence" value="ECO:0007669"/>
    <property type="project" value="UniProtKB-UniRule"/>
</dbReference>
<evidence type="ECO:0000256" key="4">
    <source>
        <dbReference type="ARBA" id="ARBA00022490"/>
    </source>
</evidence>
<evidence type="ECO:0000313" key="15">
    <source>
        <dbReference type="EMBL" id="ACU40342.1"/>
    </source>
</evidence>
<dbReference type="GO" id="GO:0005737">
    <property type="term" value="C:cytoplasm"/>
    <property type="evidence" value="ECO:0007669"/>
    <property type="project" value="UniProtKB-SubCell"/>
</dbReference>
<comment type="subcellular location">
    <subcellularLocation>
        <location evidence="1 12">Cytoplasm</location>
    </subcellularLocation>
</comment>
<dbReference type="eggNOG" id="ENOG5032S23">
    <property type="taxonomic scope" value="Bacteria"/>
</dbReference>
<proteinExistence type="inferred from homology"/>
<organism evidence="15 16">
    <name type="scientific">Actinosynnema mirum (strain ATCC 29888 / DSM 43827 / JCM 3225 / NBRC 14064 / NCIMB 13271 / NRRL B-12336 / IMRU 3971 / 101)</name>
    <dbReference type="NCBI Taxonomy" id="446462"/>
    <lineage>
        <taxon>Bacteria</taxon>
        <taxon>Bacillati</taxon>
        <taxon>Actinomycetota</taxon>
        <taxon>Actinomycetes</taxon>
        <taxon>Pseudonocardiales</taxon>
        <taxon>Pseudonocardiaceae</taxon>
        <taxon>Actinosynnema</taxon>
    </lineage>
</organism>
<feature type="binding site" evidence="12">
    <location>
        <position position="75"/>
    </location>
    <ligand>
        <name>[4Fe-4S] cluster</name>
        <dbReference type="ChEBI" id="CHEBI:49883"/>
    </ligand>
</feature>
<dbReference type="HOGENOM" id="CLU_106245_6_0_11"/>
<dbReference type="STRING" id="446462.Amir_6542"/>
<dbReference type="AlphaFoldDB" id="C6WLV7"/>
<feature type="binding site" evidence="12">
    <location>
        <position position="69"/>
    </location>
    <ligand>
        <name>[4Fe-4S] cluster</name>
        <dbReference type="ChEBI" id="CHEBI:49883"/>
    </ligand>
</feature>
<evidence type="ECO:0000256" key="9">
    <source>
        <dbReference type="ARBA" id="ARBA00023125"/>
    </source>
</evidence>
<comment type="PTM">
    <text evidence="12">Upon Fe-S cluster removal intramolecular disulfide bonds are formed.</text>
</comment>
<dbReference type="Proteomes" id="UP000002213">
    <property type="component" value="Chromosome"/>
</dbReference>